<feature type="compositionally biased region" description="Polar residues" evidence="1">
    <location>
        <begin position="91"/>
        <end position="101"/>
    </location>
</feature>
<dbReference type="EMBL" id="BNBA01000021">
    <property type="protein sequence ID" value="GHH56254.1"/>
    <property type="molecule type" value="Genomic_DNA"/>
</dbReference>
<dbReference type="Proteomes" id="UP000623958">
    <property type="component" value="Unassembled WGS sequence"/>
</dbReference>
<evidence type="ECO:0000313" key="3">
    <source>
        <dbReference type="Proteomes" id="UP000623958"/>
    </source>
</evidence>
<keyword evidence="3" id="KW-1185">Reference proteome</keyword>
<feature type="region of interest" description="Disordered" evidence="1">
    <location>
        <begin position="57"/>
        <end position="119"/>
    </location>
</feature>
<reference evidence="2" key="2">
    <citation type="submission" date="2020-09" db="EMBL/GenBank/DDBJ databases">
        <authorList>
            <person name="Sun Q."/>
            <person name="Ohkuma M."/>
        </authorList>
    </citation>
    <scope>NUCLEOTIDE SEQUENCE</scope>
    <source>
        <strain evidence="2">JCM 13306</strain>
    </source>
</reference>
<dbReference type="AlphaFoldDB" id="A0A919F909"/>
<evidence type="ECO:0000256" key="1">
    <source>
        <dbReference type="SAM" id="MobiDB-lite"/>
    </source>
</evidence>
<name>A0A919F909_9XANT</name>
<comment type="caution">
    <text evidence="2">The sequence shown here is derived from an EMBL/GenBank/DDBJ whole genome shotgun (WGS) entry which is preliminary data.</text>
</comment>
<protein>
    <submittedName>
        <fullName evidence="2">Uncharacterized protein</fullName>
    </submittedName>
</protein>
<proteinExistence type="predicted"/>
<accession>A0A919F909</accession>
<organism evidence="2 3">
    <name type="scientific">Xanthomonas boreopolis</name>
    <dbReference type="NCBI Taxonomy" id="86183"/>
    <lineage>
        <taxon>Bacteria</taxon>
        <taxon>Pseudomonadati</taxon>
        <taxon>Pseudomonadota</taxon>
        <taxon>Gammaproteobacteria</taxon>
        <taxon>Lysobacterales</taxon>
        <taxon>Lysobacteraceae</taxon>
        <taxon>Xanthomonas</taxon>
    </lineage>
</organism>
<reference evidence="2" key="1">
    <citation type="journal article" date="2014" name="Int. J. Syst. Evol. Microbiol.">
        <title>Complete genome sequence of Corynebacterium casei LMG S-19264T (=DSM 44701T), isolated from a smear-ripened cheese.</title>
        <authorList>
            <consortium name="US DOE Joint Genome Institute (JGI-PGF)"/>
            <person name="Walter F."/>
            <person name="Albersmeier A."/>
            <person name="Kalinowski J."/>
            <person name="Ruckert C."/>
        </authorList>
    </citation>
    <scope>NUCLEOTIDE SEQUENCE</scope>
    <source>
        <strain evidence="2">JCM 13306</strain>
    </source>
</reference>
<gene>
    <name evidence="2" type="ORF">GCM10009090_25810</name>
</gene>
<sequence length="119" mass="12742">MLIALLIPATCGIAQARQDPGHGKTGKIPDRHCIDIEVNGERVRDYDCLSGLLMPSTGDAARSPAQLRSEEIARRPSTALGLANPEATRQRMGNTFGKSTLPQRPPTAPPVLPPAIRKP</sequence>
<feature type="compositionally biased region" description="Pro residues" evidence="1">
    <location>
        <begin position="103"/>
        <end position="113"/>
    </location>
</feature>
<evidence type="ECO:0000313" key="2">
    <source>
        <dbReference type="EMBL" id="GHH56254.1"/>
    </source>
</evidence>